<dbReference type="AlphaFoldDB" id="A0A1H4ASS4"/>
<evidence type="ECO:0000259" key="12">
    <source>
        <dbReference type="PROSITE" id="PS50109"/>
    </source>
</evidence>
<evidence type="ECO:0000256" key="10">
    <source>
        <dbReference type="ARBA" id="ARBA00023136"/>
    </source>
</evidence>
<sequence>MSSKNGANMFRSLASRLTLFYTLLFAALSLLVFGVIQYNLRSNLRERIDQEFLGDGREFVEIFQHGGFEALSREIHLETEGEGIDLVFIRLYSADLQLIETSDLRSWGDLPQPASTLKNLRQGQFETINLTSHPGQARIFYQPLGKDYILQSGTLLSFDEALLASFQQVFFLTFAFVLVAAVSIGFYISRRSLAGVKIVRETADQISRGNLSQEITFHDQAEEVNHLITSINRMQSRIKTLIKELQDVTNNIAHDLRSPVTRIRGLAETTLSGVQSLQEYQGMSGSVIEECDSLVGMINTMLEIAETDAGVTPLEKTPVNLSAIIRDVAELYSPVAEDRSIHISLKIIDDPLIVSGDRGRLQRAFANLLDNALKFTPEGGWIALEAKQENHCAQIRIADSGAGIATKDLPRVWERFYRADSSRSTPGTGLGLSLVRSIILAHDGQIDITSAQRAGTQVTVCINIAATGS</sequence>
<dbReference type="InterPro" id="IPR036890">
    <property type="entry name" value="HATPase_C_sf"/>
</dbReference>
<evidence type="ECO:0000313" key="15">
    <source>
        <dbReference type="Proteomes" id="UP000199409"/>
    </source>
</evidence>
<dbReference type="SUPFAM" id="SSF158472">
    <property type="entry name" value="HAMP domain-like"/>
    <property type="match status" value="1"/>
</dbReference>
<dbReference type="InterPro" id="IPR004358">
    <property type="entry name" value="Sig_transdc_His_kin-like_C"/>
</dbReference>
<dbReference type="InterPro" id="IPR003594">
    <property type="entry name" value="HATPase_dom"/>
</dbReference>
<dbReference type="PROSITE" id="PS50109">
    <property type="entry name" value="HIS_KIN"/>
    <property type="match status" value="1"/>
</dbReference>
<dbReference type="InterPro" id="IPR036097">
    <property type="entry name" value="HisK_dim/P_sf"/>
</dbReference>
<evidence type="ECO:0000256" key="8">
    <source>
        <dbReference type="ARBA" id="ARBA00022989"/>
    </source>
</evidence>
<dbReference type="Gene3D" id="6.10.340.10">
    <property type="match status" value="1"/>
</dbReference>
<reference evidence="14 15" key="1">
    <citation type="submission" date="2016-10" db="EMBL/GenBank/DDBJ databases">
        <authorList>
            <person name="de Groot N.N."/>
        </authorList>
    </citation>
    <scope>NUCLEOTIDE SEQUENCE [LARGE SCALE GENOMIC DNA]</scope>
    <source>
        <strain evidence="14 15">DSM 7343</strain>
    </source>
</reference>
<dbReference type="Gene3D" id="3.30.565.10">
    <property type="entry name" value="Histidine kinase-like ATPase, C-terminal domain"/>
    <property type="match status" value="1"/>
</dbReference>
<dbReference type="PANTHER" id="PTHR45436">
    <property type="entry name" value="SENSOR HISTIDINE KINASE YKOH"/>
    <property type="match status" value="1"/>
</dbReference>
<keyword evidence="15" id="KW-1185">Reference proteome</keyword>
<keyword evidence="9" id="KW-0902">Two-component regulatory system</keyword>
<dbReference type="SMART" id="SM00387">
    <property type="entry name" value="HATPase_c"/>
    <property type="match status" value="1"/>
</dbReference>
<protein>
    <recommendedName>
        <fullName evidence="3">histidine kinase</fullName>
        <ecNumber evidence="3">2.7.13.3</ecNumber>
    </recommendedName>
</protein>
<dbReference type="GO" id="GO:0005886">
    <property type="term" value="C:plasma membrane"/>
    <property type="evidence" value="ECO:0007669"/>
    <property type="project" value="TreeGrafter"/>
</dbReference>
<dbReference type="CDD" id="cd00082">
    <property type="entry name" value="HisKA"/>
    <property type="match status" value="1"/>
</dbReference>
<dbReference type="PROSITE" id="PS50885">
    <property type="entry name" value="HAMP"/>
    <property type="match status" value="1"/>
</dbReference>
<evidence type="ECO:0000256" key="6">
    <source>
        <dbReference type="ARBA" id="ARBA00022692"/>
    </source>
</evidence>
<dbReference type="CDD" id="cd00075">
    <property type="entry name" value="HATPase"/>
    <property type="match status" value="1"/>
</dbReference>
<comment type="catalytic activity">
    <reaction evidence="1">
        <text>ATP + protein L-histidine = ADP + protein N-phospho-L-histidine.</text>
        <dbReference type="EC" id="2.7.13.3"/>
    </reaction>
</comment>
<dbReference type="InterPro" id="IPR005467">
    <property type="entry name" value="His_kinase_dom"/>
</dbReference>
<feature type="domain" description="HAMP" evidence="13">
    <location>
        <begin position="190"/>
        <end position="243"/>
    </location>
</feature>
<dbReference type="OrthoDB" id="9813151at2"/>
<dbReference type="Pfam" id="PF00672">
    <property type="entry name" value="HAMP"/>
    <property type="match status" value="1"/>
</dbReference>
<evidence type="ECO:0000256" key="9">
    <source>
        <dbReference type="ARBA" id="ARBA00023012"/>
    </source>
</evidence>
<evidence type="ECO:0000256" key="7">
    <source>
        <dbReference type="ARBA" id="ARBA00022777"/>
    </source>
</evidence>
<dbReference type="InterPro" id="IPR003661">
    <property type="entry name" value="HisK_dim/P_dom"/>
</dbReference>
<keyword evidence="7 14" id="KW-0418">Kinase</keyword>
<accession>A0A1H4ASS4</accession>
<evidence type="ECO:0000256" key="2">
    <source>
        <dbReference type="ARBA" id="ARBA00004370"/>
    </source>
</evidence>
<evidence type="ECO:0000256" key="11">
    <source>
        <dbReference type="SAM" id="Phobius"/>
    </source>
</evidence>
<name>A0A1H4ASS4_9BACT</name>
<evidence type="ECO:0000256" key="4">
    <source>
        <dbReference type="ARBA" id="ARBA00022553"/>
    </source>
</evidence>
<keyword evidence="10 11" id="KW-0472">Membrane</keyword>
<dbReference type="SMART" id="SM00304">
    <property type="entry name" value="HAMP"/>
    <property type="match status" value="1"/>
</dbReference>
<dbReference type="InterPro" id="IPR003660">
    <property type="entry name" value="HAMP_dom"/>
</dbReference>
<evidence type="ECO:0000313" key="14">
    <source>
        <dbReference type="EMBL" id="SEA38973.1"/>
    </source>
</evidence>
<dbReference type="PANTHER" id="PTHR45436:SF5">
    <property type="entry name" value="SENSOR HISTIDINE KINASE TRCS"/>
    <property type="match status" value="1"/>
</dbReference>
<keyword evidence="6 11" id="KW-0812">Transmembrane</keyword>
<dbReference type="SUPFAM" id="SSF55874">
    <property type="entry name" value="ATPase domain of HSP90 chaperone/DNA topoisomerase II/histidine kinase"/>
    <property type="match status" value="1"/>
</dbReference>
<dbReference type="EMBL" id="FNQN01000005">
    <property type="protein sequence ID" value="SEA38973.1"/>
    <property type="molecule type" value="Genomic_DNA"/>
</dbReference>
<evidence type="ECO:0000256" key="1">
    <source>
        <dbReference type="ARBA" id="ARBA00000085"/>
    </source>
</evidence>
<dbReference type="SUPFAM" id="SSF47384">
    <property type="entry name" value="Homodimeric domain of signal transducing histidine kinase"/>
    <property type="match status" value="1"/>
</dbReference>
<feature type="transmembrane region" description="Helical" evidence="11">
    <location>
        <begin position="169"/>
        <end position="188"/>
    </location>
</feature>
<evidence type="ECO:0000256" key="3">
    <source>
        <dbReference type="ARBA" id="ARBA00012438"/>
    </source>
</evidence>
<dbReference type="Pfam" id="PF02518">
    <property type="entry name" value="HATPase_c"/>
    <property type="match status" value="1"/>
</dbReference>
<proteinExistence type="predicted"/>
<comment type="subcellular location">
    <subcellularLocation>
        <location evidence="2">Membrane</location>
    </subcellularLocation>
</comment>
<dbReference type="Gene3D" id="1.10.287.130">
    <property type="match status" value="1"/>
</dbReference>
<dbReference type="GO" id="GO:0000155">
    <property type="term" value="F:phosphorelay sensor kinase activity"/>
    <property type="evidence" value="ECO:0007669"/>
    <property type="project" value="InterPro"/>
</dbReference>
<feature type="domain" description="Histidine kinase" evidence="12">
    <location>
        <begin position="251"/>
        <end position="466"/>
    </location>
</feature>
<keyword evidence="8 11" id="KW-1133">Transmembrane helix</keyword>
<feature type="transmembrane region" description="Helical" evidence="11">
    <location>
        <begin position="20"/>
        <end position="40"/>
    </location>
</feature>
<gene>
    <name evidence="14" type="ORF">SAMN05660420_01967</name>
</gene>
<dbReference type="InterPro" id="IPR050428">
    <property type="entry name" value="TCS_sensor_his_kinase"/>
</dbReference>
<dbReference type="CDD" id="cd06225">
    <property type="entry name" value="HAMP"/>
    <property type="match status" value="1"/>
</dbReference>
<dbReference type="STRING" id="37625.SAMN05660420_01967"/>
<dbReference type="PRINTS" id="PR00344">
    <property type="entry name" value="BCTRLSENSOR"/>
</dbReference>
<dbReference type="FunFam" id="3.30.565.10:FF:000006">
    <property type="entry name" value="Sensor histidine kinase WalK"/>
    <property type="match status" value="1"/>
</dbReference>
<dbReference type="SMART" id="SM00388">
    <property type="entry name" value="HisKA"/>
    <property type="match status" value="1"/>
</dbReference>
<keyword evidence="5" id="KW-0808">Transferase</keyword>
<keyword evidence="4" id="KW-0597">Phosphoprotein</keyword>
<dbReference type="Proteomes" id="UP000199409">
    <property type="component" value="Unassembled WGS sequence"/>
</dbReference>
<dbReference type="Pfam" id="PF00512">
    <property type="entry name" value="HisKA"/>
    <property type="match status" value="1"/>
</dbReference>
<organism evidence="14 15">
    <name type="scientific">Desulfuromusa kysingii</name>
    <dbReference type="NCBI Taxonomy" id="37625"/>
    <lineage>
        <taxon>Bacteria</taxon>
        <taxon>Pseudomonadati</taxon>
        <taxon>Thermodesulfobacteriota</taxon>
        <taxon>Desulfuromonadia</taxon>
        <taxon>Desulfuromonadales</taxon>
        <taxon>Geopsychrobacteraceae</taxon>
        <taxon>Desulfuromusa</taxon>
    </lineage>
</organism>
<evidence type="ECO:0000256" key="5">
    <source>
        <dbReference type="ARBA" id="ARBA00022679"/>
    </source>
</evidence>
<dbReference type="EC" id="2.7.13.3" evidence="3"/>
<evidence type="ECO:0000259" key="13">
    <source>
        <dbReference type="PROSITE" id="PS50885"/>
    </source>
</evidence>